<accession>A0ABS6FZZ8</accession>
<reference evidence="1 2" key="1">
    <citation type="submission" date="2021-06" db="EMBL/GenBank/DDBJ databases">
        <authorList>
            <person name="Sun Q."/>
            <person name="Li D."/>
        </authorList>
    </citation>
    <scope>NUCLEOTIDE SEQUENCE [LARGE SCALE GENOMIC DNA]</scope>
    <source>
        <strain evidence="1 2">MSJ-5</strain>
    </source>
</reference>
<proteinExistence type="predicted"/>
<evidence type="ECO:0000313" key="2">
    <source>
        <dbReference type="Proteomes" id="UP000779508"/>
    </source>
</evidence>
<name>A0ABS6FZZ8_9FIRM</name>
<evidence type="ECO:0000313" key="1">
    <source>
        <dbReference type="EMBL" id="MBU5675644.1"/>
    </source>
</evidence>
<organism evidence="1 2">
    <name type="scientific">Alkaliphilus flagellatus</name>
    <dbReference type="NCBI Taxonomy" id="2841507"/>
    <lineage>
        <taxon>Bacteria</taxon>
        <taxon>Bacillati</taxon>
        <taxon>Bacillota</taxon>
        <taxon>Clostridia</taxon>
        <taxon>Peptostreptococcales</taxon>
        <taxon>Natronincolaceae</taxon>
        <taxon>Alkaliphilus</taxon>
    </lineage>
</organism>
<dbReference type="Proteomes" id="UP000779508">
    <property type="component" value="Unassembled WGS sequence"/>
</dbReference>
<dbReference type="RefSeq" id="WP_216415109.1">
    <property type="nucleotide sequence ID" value="NZ_JAHLQK010000001.1"/>
</dbReference>
<dbReference type="EMBL" id="JAHLQK010000001">
    <property type="protein sequence ID" value="MBU5675644.1"/>
    <property type="molecule type" value="Genomic_DNA"/>
</dbReference>
<comment type="caution">
    <text evidence="1">The sequence shown here is derived from an EMBL/GenBank/DDBJ whole genome shotgun (WGS) entry which is preliminary data.</text>
</comment>
<protein>
    <submittedName>
        <fullName evidence="1">Uncharacterized protein</fullName>
    </submittedName>
</protein>
<keyword evidence="2" id="KW-1185">Reference proteome</keyword>
<sequence>MEKLKARNGLAYSVNLVFLVPMNENEFQKFNVLFGNLVNFVEKINDEGIIVHFTLNINEELSKFGEFKDVPSKTEIKNYIPLIKDSEVFLNSDINFLIKTIELYRIKENFNKNLDVSLIKYLEEKIKKSIDNPYIQIRNLKIIP</sequence>
<gene>
    <name evidence="1" type="ORF">KQI88_04375</name>
</gene>